<keyword evidence="1" id="KW-1185">Reference proteome</keyword>
<name>A0A915J361_ROMCU</name>
<organism evidence="1 2">
    <name type="scientific">Romanomermis culicivorax</name>
    <name type="common">Nematode worm</name>
    <dbReference type="NCBI Taxonomy" id="13658"/>
    <lineage>
        <taxon>Eukaryota</taxon>
        <taxon>Metazoa</taxon>
        <taxon>Ecdysozoa</taxon>
        <taxon>Nematoda</taxon>
        <taxon>Enoplea</taxon>
        <taxon>Dorylaimia</taxon>
        <taxon>Mermithida</taxon>
        <taxon>Mermithoidea</taxon>
        <taxon>Mermithidae</taxon>
        <taxon>Romanomermis</taxon>
    </lineage>
</organism>
<dbReference type="GO" id="GO:0042149">
    <property type="term" value="P:cellular response to glucose starvation"/>
    <property type="evidence" value="ECO:0007669"/>
    <property type="project" value="TreeGrafter"/>
</dbReference>
<sequence length="273" mass="31011">MILPVVATTDTPMTVTTTATIIKPTHIPPCTHTTTLTIDPPPFFILEHQNPKIFSVLCADIRKSPLRSNYTNIKNDLLKLASGLKDDNQSDPSNQCLVGHLCQQFSAYVSARMDLMNCYDSLSTLLRDNGLTIDEAIELISEIQLKNKGAFHHPAMEPLEQSFSYEVEILINLLKCNLKITQLRFIECLFHFKEAQSSLKIWSSESTDGSVLKFHQFTMYFYNLLGEQTTPQEMKIQERPTYFLPSAVMILTDHAETLMEKGQIAFVFDKDQI</sequence>
<evidence type="ECO:0000313" key="1">
    <source>
        <dbReference type="Proteomes" id="UP000887565"/>
    </source>
</evidence>
<dbReference type="GO" id="GO:1904262">
    <property type="term" value="P:negative regulation of TORC1 signaling"/>
    <property type="evidence" value="ECO:0007669"/>
    <property type="project" value="TreeGrafter"/>
</dbReference>
<dbReference type="SUPFAM" id="SSF158548">
    <property type="entry name" value="FLJ32549 domain-like"/>
    <property type="match status" value="1"/>
</dbReference>
<dbReference type="GO" id="GO:0034198">
    <property type="term" value="P:cellular response to amino acid starvation"/>
    <property type="evidence" value="ECO:0007669"/>
    <property type="project" value="TreeGrafter"/>
</dbReference>
<dbReference type="PANTHER" id="PTHR31581:SF1">
    <property type="entry name" value="KICSTOR SUBUNIT 2"/>
    <property type="match status" value="1"/>
</dbReference>
<dbReference type="Proteomes" id="UP000887565">
    <property type="component" value="Unplaced"/>
</dbReference>
<evidence type="ECO:0000313" key="2">
    <source>
        <dbReference type="WBParaSite" id="nRc.2.0.1.t20142-RA"/>
    </source>
</evidence>
<dbReference type="WBParaSite" id="nRc.2.0.1.t20142-RA">
    <property type="protein sequence ID" value="nRc.2.0.1.t20142-RA"/>
    <property type="gene ID" value="nRc.2.0.1.g20142"/>
</dbReference>
<dbReference type="AlphaFoldDB" id="A0A915J361"/>
<accession>A0A915J361</accession>
<protein>
    <submittedName>
        <fullName evidence="2">Uncharacterized protein</fullName>
    </submittedName>
</protein>
<dbReference type="PANTHER" id="PTHR31581">
    <property type="entry name" value="KICSTOR COMPLEX PROTEIN C12ORF66"/>
    <property type="match status" value="1"/>
</dbReference>
<dbReference type="InterPro" id="IPR018544">
    <property type="entry name" value="KICS_2"/>
</dbReference>
<dbReference type="Pfam" id="PF09404">
    <property type="entry name" value="C12orf66_like"/>
    <property type="match status" value="1"/>
</dbReference>
<reference evidence="2" key="1">
    <citation type="submission" date="2022-11" db="UniProtKB">
        <authorList>
            <consortium name="WormBaseParasite"/>
        </authorList>
    </citation>
    <scope>IDENTIFICATION</scope>
</reference>
<proteinExistence type="predicted"/>
<dbReference type="GO" id="GO:0061462">
    <property type="term" value="P:protein localization to lysosome"/>
    <property type="evidence" value="ECO:0007669"/>
    <property type="project" value="TreeGrafter"/>
</dbReference>
<dbReference type="Gene3D" id="1.10.3450.30">
    <property type="match status" value="1"/>
</dbReference>
<dbReference type="InterPro" id="IPR038060">
    <property type="entry name" value="C12orf66-like_central_sf"/>
</dbReference>